<keyword evidence="3 6" id="KW-0812">Transmembrane</keyword>
<dbReference type="AlphaFoldDB" id="A0A1L0DA26"/>
<comment type="subcellular location">
    <subcellularLocation>
        <location evidence="1">Membrane</location>
    </subcellularLocation>
</comment>
<dbReference type="InterPro" id="IPR007014">
    <property type="entry name" value="FUN14"/>
</dbReference>
<sequence>MFSVFRPIAFRNLKVAVPVILSTTALLRPQAIIHNDAFAVSQPQQHYLPQALQAKARTSRLNGKLDYGELCLGSLTGLFLGVVVGKLSSVLVFVSVSTYLLLQFLENRGMVTIPWTSILNIGNRQWDLKLLFFDKPSFKISLVSSFLIAAYNV</sequence>
<dbReference type="Proteomes" id="UP000182259">
    <property type="component" value="Chromosome III"/>
</dbReference>
<feature type="transmembrane region" description="Helical" evidence="6">
    <location>
        <begin position="78"/>
        <end position="102"/>
    </location>
</feature>
<name>A0A1L0DA26_9ASCO</name>
<keyword evidence="4 6" id="KW-1133">Transmembrane helix</keyword>
<dbReference type="GO" id="GO:0016020">
    <property type="term" value="C:membrane"/>
    <property type="evidence" value="ECO:0007669"/>
    <property type="project" value="UniProtKB-SubCell"/>
</dbReference>
<evidence type="ECO:0000313" key="7">
    <source>
        <dbReference type="EMBL" id="SGZ53380.1"/>
    </source>
</evidence>
<evidence type="ECO:0000256" key="1">
    <source>
        <dbReference type="ARBA" id="ARBA00004370"/>
    </source>
</evidence>
<comment type="similarity">
    <text evidence="2">Belongs to the FUN14 family.</text>
</comment>
<reference evidence="7 8" key="1">
    <citation type="submission" date="2016-10" db="EMBL/GenBank/DDBJ databases">
        <authorList>
            <person name="de Groot N.N."/>
        </authorList>
    </citation>
    <scope>NUCLEOTIDE SEQUENCE [LARGE SCALE GENOMIC DNA]</scope>
    <source>
        <strain evidence="7 8">PYCC 4715</strain>
    </source>
</reference>
<gene>
    <name evidence="7" type="ORF">SAMEA4029009_CIC11G00000003645</name>
</gene>
<protein>
    <submittedName>
        <fullName evidence="7">CIC11C00000003645</fullName>
    </submittedName>
</protein>
<dbReference type="EMBL" id="LT635766">
    <property type="protein sequence ID" value="SGZ53380.1"/>
    <property type="molecule type" value="Genomic_DNA"/>
</dbReference>
<accession>A0A1L0DA26</accession>
<evidence type="ECO:0000256" key="6">
    <source>
        <dbReference type="SAM" id="Phobius"/>
    </source>
</evidence>
<evidence type="ECO:0000256" key="4">
    <source>
        <dbReference type="ARBA" id="ARBA00022989"/>
    </source>
</evidence>
<organism evidence="7 8">
    <name type="scientific">Sungouiella intermedia</name>
    <dbReference type="NCBI Taxonomy" id="45354"/>
    <lineage>
        <taxon>Eukaryota</taxon>
        <taxon>Fungi</taxon>
        <taxon>Dikarya</taxon>
        <taxon>Ascomycota</taxon>
        <taxon>Saccharomycotina</taxon>
        <taxon>Pichiomycetes</taxon>
        <taxon>Metschnikowiaceae</taxon>
        <taxon>Sungouiella</taxon>
    </lineage>
</organism>
<evidence type="ECO:0000256" key="5">
    <source>
        <dbReference type="ARBA" id="ARBA00023136"/>
    </source>
</evidence>
<proteinExistence type="inferred from homology"/>
<evidence type="ECO:0000256" key="2">
    <source>
        <dbReference type="ARBA" id="ARBA00009160"/>
    </source>
</evidence>
<evidence type="ECO:0000256" key="3">
    <source>
        <dbReference type="ARBA" id="ARBA00022692"/>
    </source>
</evidence>
<evidence type="ECO:0000313" key="8">
    <source>
        <dbReference type="Proteomes" id="UP000182259"/>
    </source>
</evidence>
<keyword evidence="5 6" id="KW-0472">Membrane</keyword>
<dbReference type="Pfam" id="PF04930">
    <property type="entry name" value="FUN14"/>
    <property type="match status" value="1"/>
</dbReference>